<dbReference type="AlphaFoldDB" id="A0A803N6B6"/>
<sequence>MVSIEQQVKDLELRLGEQHKISSVFQERVLKMMEDLSAKLDEVGTKSSVSTPVLTPKSFDGGSNPTRTLWYVPKLEFPKFDGMNGRMWIKKCNKYFKLCKICDEQKVDLASLNMIDLRILNLIMQ</sequence>
<reference evidence="1" key="2">
    <citation type="submission" date="2021-03" db="UniProtKB">
        <authorList>
            <consortium name="EnsemblPlants"/>
        </authorList>
    </citation>
    <scope>IDENTIFICATION</scope>
</reference>
<proteinExistence type="predicted"/>
<accession>A0A803N6B6</accession>
<evidence type="ECO:0000313" key="2">
    <source>
        <dbReference type="Proteomes" id="UP000596660"/>
    </source>
</evidence>
<dbReference type="Proteomes" id="UP000596660">
    <property type="component" value="Unplaced"/>
</dbReference>
<protein>
    <submittedName>
        <fullName evidence="1">Uncharacterized protein</fullName>
    </submittedName>
</protein>
<dbReference type="Gramene" id="AUR62041254-RA">
    <property type="protein sequence ID" value="AUR62041254-RA:cds"/>
    <property type="gene ID" value="AUR62041254"/>
</dbReference>
<keyword evidence="2" id="KW-1185">Reference proteome</keyword>
<organism evidence="1 2">
    <name type="scientific">Chenopodium quinoa</name>
    <name type="common">Quinoa</name>
    <dbReference type="NCBI Taxonomy" id="63459"/>
    <lineage>
        <taxon>Eukaryota</taxon>
        <taxon>Viridiplantae</taxon>
        <taxon>Streptophyta</taxon>
        <taxon>Embryophyta</taxon>
        <taxon>Tracheophyta</taxon>
        <taxon>Spermatophyta</taxon>
        <taxon>Magnoliopsida</taxon>
        <taxon>eudicotyledons</taxon>
        <taxon>Gunneridae</taxon>
        <taxon>Pentapetalae</taxon>
        <taxon>Caryophyllales</taxon>
        <taxon>Chenopodiaceae</taxon>
        <taxon>Chenopodioideae</taxon>
        <taxon>Atripliceae</taxon>
        <taxon>Chenopodium</taxon>
    </lineage>
</organism>
<evidence type="ECO:0000313" key="1">
    <source>
        <dbReference type="EnsemblPlants" id="AUR62041254-RA:cds"/>
    </source>
</evidence>
<name>A0A803N6B6_CHEQI</name>
<reference evidence="1" key="1">
    <citation type="journal article" date="2017" name="Nature">
        <title>The genome of Chenopodium quinoa.</title>
        <authorList>
            <person name="Jarvis D.E."/>
            <person name="Ho Y.S."/>
            <person name="Lightfoot D.J."/>
            <person name="Schmoeckel S.M."/>
            <person name="Li B."/>
            <person name="Borm T.J.A."/>
            <person name="Ohyanagi H."/>
            <person name="Mineta K."/>
            <person name="Michell C.T."/>
            <person name="Saber N."/>
            <person name="Kharbatia N.M."/>
            <person name="Rupper R.R."/>
            <person name="Sharp A.R."/>
            <person name="Dally N."/>
            <person name="Boughton B.A."/>
            <person name="Woo Y.H."/>
            <person name="Gao G."/>
            <person name="Schijlen E.G.W.M."/>
            <person name="Guo X."/>
            <person name="Momin A.A."/>
            <person name="Negrao S."/>
            <person name="Al-Babili S."/>
            <person name="Gehring C."/>
            <person name="Roessner U."/>
            <person name="Jung C."/>
            <person name="Murphy K."/>
            <person name="Arold S.T."/>
            <person name="Gojobori T."/>
            <person name="van der Linden C.G."/>
            <person name="van Loo E.N."/>
            <person name="Jellen E.N."/>
            <person name="Maughan P.J."/>
            <person name="Tester M."/>
        </authorList>
    </citation>
    <scope>NUCLEOTIDE SEQUENCE [LARGE SCALE GENOMIC DNA]</scope>
    <source>
        <strain evidence="1">cv. PI 614886</strain>
    </source>
</reference>
<dbReference type="EnsemblPlants" id="AUR62041254-RA">
    <property type="protein sequence ID" value="AUR62041254-RA:cds"/>
    <property type="gene ID" value="AUR62041254"/>
</dbReference>